<reference evidence="2" key="1">
    <citation type="submission" date="2023-01" db="EMBL/GenBank/DDBJ databases">
        <title>Comparative genomic analysis of cold water coral derived Sulfitobacter faviae: insights into their metabolism and habitat adaptation.</title>
        <authorList>
            <person name="Guo Y."/>
            <person name="Lin S."/>
            <person name="Huang Z."/>
            <person name="Tang K."/>
            <person name="Wang X."/>
        </authorList>
    </citation>
    <scope>NUCLEOTIDE SEQUENCE</scope>
    <source>
        <strain evidence="2">SCSIO W_1865</strain>
    </source>
</reference>
<dbReference type="InterPro" id="IPR052186">
    <property type="entry name" value="Hydantoin_racemase-like"/>
</dbReference>
<dbReference type="PANTHER" id="PTHR28047">
    <property type="entry name" value="PROTEIN DCG1"/>
    <property type="match status" value="1"/>
</dbReference>
<comment type="similarity">
    <text evidence="1">Belongs to the HyuE racemase family.</text>
</comment>
<gene>
    <name evidence="2" type="ORF">PL336_02755</name>
</gene>
<evidence type="ECO:0000313" key="3">
    <source>
        <dbReference type="Proteomes" id="UP001210770"/>
    </source>
</evidence>
<dbReference type="InterPro" id="IPR053714">
    <property type="entry name" value="Iso_Racemase_Enz_sf"/>
</dbReference>
<dbReference type="GO" id="GO:0047661">
    <property type="term" value="F:amino-acid racemase activity"/>
    <property type="evidence" value="ECO:0007669"/>
    <property type="project" value="InterPro"/>
</dbReference>
<accession>A0AAX3LQ04</accession>
<protein>
    <submittedName>
        <fullName evidence="2">Aspartate/glutamate racemase family protein</fullName>
    </submittedName>
</protein>
<dbReference type="RefSeq" id="WP_209217105.1">
    <property type="nucleotide sequence ID" value="NZ_CP116419.1"/>
</dbReference>
<dbReference type="AlphaFoldDB" id="A0AAX3LQ04"/>
<dbReference type="Pfam" id="PF01177">
    <property type="entry name" value="Asp_Glu_race"/>
    <property type="match status" value="1"/>
</dbReference>
<organism evidence="2 3">
    <name type="scientific">Sulfitobacter faviae</name>
    <dbReference type="NCBI Taxonomy" id="1775881"/>
    <lineage>
        <taxon>Bacteria</taxon>
        <taxon>Pseudomonadati</taxon>
        <taxon>Pseudomonadota</taxon>
        <taxon>Alphaproteobacteria</taxon>
        <taxon>Rhodobacterales</taxon>
        <taxon>Roseobacteraceae</taxon>
        <taxon>Sulfitobacter</taxon>
    </lineage>
</organism>
<dbReference type="Gene3D" id="3.40.50.12500">
    <property type="match status" value="1"/>
</dbReference>
<evidence type="ECO:0000256" key="1">
    <source>
        <dbReference type="ARBA" id="ARBA00038414"/>
    </source>
</evidence>
<dbReference type="EMBL" id="CP116423">
    <property type="protein sequence ID" value="WCE70779.1"/>
    <property type="molecule type" value="Genomic_DNA"/>
</dbReference>
<name>A0AAX3LQ04_9RHOB</name>
<dbReference type="PANTHER" id="PTHR28047:SF5">
    <property type="entry name" value="PROTEIN DCG1"/>
    <property type="match status" value="1"/>
</dbReference>
<evidence type="ECO:0000313" key="2">
    <source>
        <dbReference type="EMBL" id="WCE70779.1"/>
    </source>
</evidence>
<sequence length="246" mass="25147">MKIHLINPNSTAGMTEAIARTARAQAGPGVEVVAATARATPPSIEGYADEARAVPAMLDAILEAEAAGAAAHVIACFDDPGLDAARAVAKGPVIGLCEAALIAAGRIAKRFSVVTTLPRAVPIIEDLGDRYGCGRALCAVHAADIPVLDLEYAPVQTLPLIARKIRQTVEEDRAEAVVLGCAGMSAHLEQLGRDAGVPVIDGVGFAIRMAAGLAATGLVTAKTGAYALPRVKQVAAPQARVAPLTR</sequence>
<dbReference type="Proteomes" id="UP001210770">
    <property type="component" value="Chromosome"/>
</dbReference>
<dbReference type="InterPro" id="IPR015942">
    <property type="entry name" value="Asp/Glu/hydantoin_racemase"/>
</dbReference>
<proteinExistence type="inferred from homology"/>